<feature type="domain" description="Ig-like" evidence="5">
    <location>
        <begin position="15"/>
        <end position="103"/>
    </location>
</feature>
<accession>A0A8C4PHS1</accession>
<evidence type="ECO:0000313" key="6">
    <source>
        <dbReference type="Ensembl" id="ENSEASP00005006517.1"/>
    </source>
</evidence>
<dbReference type="InterPro" id="IPR036179">
    <property type="entry name" value="Ig-like_dom_sf"/>
</dbReference>
<evidence type="ECO:0000256" key="1">
    <source>
        <dbReference type="ARBA" id="ARBA00022859"/>
    </source>
</evidence>
<organism evidence="6">
    <name type="scientific">Equus asinus asinus</name>
    <dbReference type="NCBI Taxonomy" id="83772"/>
    <lineage>
        <taxon>Eukaryota</taxon>
        <taxon>Metazoa</taxon>
        <taxon>Chordata</taxon>
        <taxon>Craniata</taxon>
        <taxon>Vertebrata</taxon>
        <taxon>Euteleostomi</taxon>
        <taxon>Mammalia</taxon>
        <taxon>Eutheria</taxon>
        <taxon>Laurasiatheria</taxon>
        <taxon>Perissodactyla</taxon>
        <taxon>Equidae</taxon>
        <taxon>Equus</taxon>
    </lineage>
</organism>
<reference evidence="6" key="1">
    <citation type="submission" date="2023-03" db="UniProtKB">
        <authorList>
            <consortium name="Ensembl"/>
        </authorList>
    </citation>
    <scope>IDENTIFICATION</scope>
</reference>
<evidence type="ECO:0000256" key="3">
    <source>
        <dbReference type="ARBA" id="ARBA00043265"/>
    </source>
</evidence>
<dbReference type="SUPFAM" id="SSF48726">
    <property type="entry name" value="Immunoglobulin"/>
    <property type="match status" value="1"/>
</dbReference>
<sequence length="178" mass="18863">LLLLAILQGSLSPMPIFINVQLKESGPGLVKPSQTLSLTCTVSRFPLTNHHVHWTHQAPGKGLDTYYNLTLKSQLSITSDTSKSQIYLTLNRLRGDDMAMYYCARDTVRGGQHEPRHKPSAGGQEGLGCRGLRTPGGAQDPRSAGLSPGAGAGRGWAGFLVGICGFLSCTGTGPETVS</sequence>
<evidence type="ECO:0000256" key="2">
    <source>
        <dbReference type="ARBA" id="ARBA00023130"/>
    </source>
</evidence>
<dbReference type="PROSITE" id="PS50835">
    <property type="entry name" value="IG_LIKE"/>
    <property type="match status" value="1"/>
</dbReference>
<keyword evidence="1" id="KW-0391">Immunity</keyword>
<dbReference type="SMART" id="SM00406">
    <property type="entry name" value="IGv"/>
    <property type="match status" value="1"/>
</dbReference>
<dbReference type="InterPro" id="IPR007110">
    <property type="entry name" value="Ig-like_dom"/>
</dbReference>
<dbReference type="InterPro" id="IPR013106">
    <property type="entry name" value="Ig_V-set"/>
</dbReference>
<dbReference type="OMA" id="EWLAGIH"/>
<dbReference type="GO" id="GO:0002250">
    <property type="term" value="P:adaptive immune response"/>
    <property type="evidence" value="ECO:0007669"/>
    <property type="project" value="UniProtKB-KW"/>
</dbReference>
<proteinExistence type="predicted"/>
<dbReference type="AlphaFoldDB" id="A0A8C4PHS1"/>
<dbReference type="SMART" id="SM00409">
    <property type="entry name" value="IG"/>
    <property type="match status" value="1"/>
</dbReference>
<name>A0A8C4PHS1_EQUAS</name>
<evidence type="ECO:0000259" key="5">
    <source>
        <dbReference type="PROSITE" id="PS50835"/>
    </source>
</evidence>
<keyword evidence="2" id="KW-1064">Adaptive immunity</keyword>
<dbReference type="InterPro" id="IPR013783">
    <property type="entry name" value="Ig-like_fold"/>
</dbReference>
<dbReference type="PANTHER" id="PTHR23266">
    <property type="entry name" value="IMMUNOGLOBULIN HEAVY CHAIN"/>
    <property type="match status" value="1"/>
</dbReference>
<feature type="region of interest" description="Disordered" evidence="4">
    <location>
        <begin position="109"/>
        <end position="148"/>
    </location>
</feature>
<dbReference type="InterPro" id="IPR050199">
    <property type="entry name" value="IgHV"/>
</dbReference>
<keyword evidence="3" id="KW-1280">Immunoglobulin</keyword>
<dbReference type="InterPro" id="IPR003599">
    <property type="entry name" value="Ig_sub"/>
</dbReference>
<protein>
    <recommendedName>
        <fullName evidence="5">Ig-like domain-containing protein</fullName>
    </recommendedName>
</protein>
<evidence type="ECO:0000256" key="4">
    <source>
        <dbReference type="SAM" id="MobiDB-lite"/>
    </source>
</evidence>
<dbReference type="Ensembl" id="ENSEAST00005007131.1">
    <property type="protein sequence ID" value="ENSEASP00005006517.1"/>
    <property type="gene ID" value="ENSEASG00005004821.1"/>
</dbReference>
<dbReference type="GO" id="GO:0019814">
    <property type="term" value="C:immunoglobulin complex"/>
    <property type="evidence" value="ECO:0007669"/>
    <property type="project" value="UniProtKB-KW"/>
</dbReference>
<dbReference type="Gene3D" id="2.60.40.10">
    <property type="entry name" value="Immunoglobulins"/>
    <property type="match status" value="1"/>
</dbReference>
<dbReference type="GO" id="GO:0005576">
    <property type="term" value="C:extracellular region"/>
    <property type="evidence" value="ECO:0007669"/>
    <property type="project" value="UniProtKB-ARBA"/>
</dbReference>